<dbReference type="HOGENOM" id="CLU_014033_1_2_1"/>
<dbReference type="SMART" id="SM00320">
    <property type="entry name" value="WD40"/>
    <property type="match status" value="5"/>
</dbReference>
<evidence type="ECO:0000313" key="6">
    <source>
        <dbReference type="EMBL" id="ABO97409.1"/>
    </source>
</evidence>
<dbReference type="SUPFAM" id="SSF50978">
    <property type="entry name" value="WD40 repeat-like"/>
    <property type="match status" value="1"/>
</dbReference>
<dbReference type="Pfam" id="PF12894">
    <property type="entry name" value="ANAPC4_WD40"/>
    <property type="match status" value="1"/>
</dbReference>
<dbReference type="Proteomes" id="UP000001568">
    <property type="component" value="Chromosome 8"/>
</dbReference>
<evidence type="ECO:0000256" key="2">
    <source>
        <dbReference type="ARBA" id="ARBA00022737"/>
    </source>
</evidence>
<dbReference type="GeneID" id="5003420"/>
<dbReference type="OMA" id="KGDQYIT"/>
<keyword evidence="2" id="KW-0677">Repeat</keyword>
<dbReference type="KEGG" id="olu:OSTLU_42874"/>
<dbReference type="RefSeq" id="XP_001419116.1">
    <property type="nucleotide sequence ID" value="XM_001419079.1"/>
</dbReference>
<organism evidence="6 7">
    <name type="scientific">Ostreococcus lucimarinus (strain CCE9901)</name>
    <dbReference type="NCBI Taxonomy" id="436017"/>
    <lineage>
        <taxon>Eukaryota</taxon>
        <taxon>Viridiplantae</taxon>
        <taxon>Chlorophyta</taxon>
        <taxon>Mamiellophyceae</taxon>
        <taxon>Mamiellales</taxon>
        <taxon>Bathycoccaceae</taxon>
        <taxon>Ostreococcus</taxon>
    </lineage>
</organism>
<dbReference type="Gramene" id="ABO97409">
    <property type="protein sequence ID" value="ABO97409"/>
    <property type="gene ID" value="OSTLU_42874"/>
</dbReference>
<feature type="region of interest" description="Disordered" evidence="4">
    <location>
        <begin position="546"/>
        <end position="572"/>
    </location>
</feature>
<dbReference type="InterPro" id="IPR024977">
    <property type="entry name" value="Apc4-like_WD40_dom"/>
</dbReference>
<dbReference type="GO" id="GO:0005634">
    <property type="term" value="C:nucleus"/>
    <property type="evidence" value="ECO:0007669"/>
    <property type="project" value="EnsemblPlants"/>
</dbReference>
<dbReference type="OrthoDB" id="10264376at2759"/>
<evidence type="ECO:0000259" key="5">
    <source>
        <dbReference type="Pfam" id="PF12894"/>
    </source>
</evidence>
<dbReference type="PROSITE" id="PS50082">
    <property type="entry name" value="WD_REPEATS_2"/>
    <property type="match status" value="2"/>
</dbReference>
<dbReference type="InterPro" id="IPR019775">
    <property type="entry name" value="WD40_repeat_CS"/>
</dbReference>
<dbReference type="EMBL" id="CP000588">
    <property type="protein sequence ID" value="ABO97409.1"/>
    <property type="molecule type" value="Genomic_DNA"/>
</dbReference>
<proteinExistence type="predicted"/>
<dbReference type="PROSITE" id="PS50294">
    <property type="entry name" value="WD_REPEATS_REGION"/>
    <property type="match status" value="2"/>
</dbReference>
<evidence type="ECO:0000256" key="3">
    <source>
        <dbReference type="PROSITE-ProRule" id="PRU00221"/>
    </source>
</evidence>
<dbReference type="InterPro" id="IPR036322">
    <property type="entry name" value="WD40_repeat_dom_sf"/>
</dbReference>
<feature type="compositionally biased region" description="Basic and acidic residues" evidence="4">
    <location>
        <begin position="551"/>
        <end position="566"/>
    </location>
</feature>
<dbReference type="Gene3D" id="2.130.10.10">
    <property type="entry name" value="YVTN repeat-like/Quinoprotein amine dehydrogenase"/>
    <property type="match status" value="2"/>
</dbReference>
<dbReference type="InterPro" id="IPR001680">
    <property type="entry name" value="WD40_rpt"/>
</dbReference>
<dbReference type="eggNOG" id="KOG0772">
    <property type="taxonomic scope" value="Eukaryota"/>
</dbReference>
<dbReference type="PROSITE" id="PS00678">
    <property type="entry name" value="WD_REPEATS_1"/>
    <property type="match status" value="1"/>
</dbReference>
<dbReference type="GO" id="GO:0035861">
    <property type="term" value="C:site of double-strand break"/>
    <property type="evidence" value="ECO:0007669"/>
    <property type="project" value="TreeGrafter"/>
</dbReference>
<reference evidence="6 7" key="1">
    <citation type="journal article" date="2007" name="Proc. Natl. Acad. Sci. U.S.A.">
        <title>The tiny eukaryote Ostreococcus provides genomic insights into the paradox of plankton speciation.</title>
        <authorList>
            <person name="Palenik B."/>
            <person name="Grimwood J."/>
            <person name="Aerts A."/>
            <person name="Rouze P."/>
            <person name="Salamov A."/>
            <person name="Putnam N."/>
            <person name="Dupont C."/>
            <person name="Jorgensen R."/>
            <person name="Derelle E."/>
            <person name="Rombauts S."/>
            <person name="Zhou K."/>
            <person name="Otillar R."/>
            <person name="Merchant S.S."/>
            <person name="Podell S."/>
            <person name="Gaasterland T."/>
            <person name="Napoli C."/>
            <person name="Gendler K."/>
            <person name="Manuell A."/>
            <person name="Tai V."/>
            <person name="Vallon O."/>
            <person name="Piganeau G."/>
            <person name="Jancek S."/>
            <person name="Heijde M."/>
            <person name="Jabbari K."/>
            <person name="Bowler C."/>
            <person name="Lohr M."/>
            <person name="Robbens S."/>
            <person name="Werner G."/>
            <person name="Dubchak I."/>
            <person name="Pazour G.J."/>
            <person name="Ren Q."/>
            <person name="Paulsen I."/>
            <person name="Delwiche C."/>
            <person name="Schmutz J."/>
            <person name="Rokhsar D."/>
            <person name="Van de Peer Y."/>
            <person name="Moreau H."/>
            <person name="Grigoriev I.V."/>
        </authorList>
    </citation>
    <scope>NUCLEOTIDE SEQUENCE [LARGE SCALE GENOMIC DNA]</scope>
    <source>
        <strain evidence="6 7">CCE9901</strain>
    </source>
</reference>
<dbReference type="PANTHER" id="PTHR16017:SF0">
    <property type="entry name" value="WD REPEAT-CONTAINING PROTEIN 70"/>
    <property type="match status" value="1"/>
</dbReference>
<feature type="repeat" description="WD" evidence="3">
    <location>
        <begin position="195"/>
        <end position="229"/>
    </location>
</feature>
<keyword evidence="7" id="KW-1185">Reference proteome</keyword>
<dbReference type="STRING" id="436017.A4S1A5"/>
<gene>
    <name evidence="6" type="ORF">OSTLU_42874</name>
</gene>
<dbReference type="Pfam" id="PF00400">
    <property type="entry name" value="WD40"/>
    <property type="match status" value="2"/>
</dbReference>
<sequence length="572" mass="62037">MAALVRRQRALEDDADRARAAFPTAFGRGGGAGATARDVVDDGARATAALGARDDDDDDGGGGGGGGGGEADRGSGEEEYEEEDAIPRAAEAVMEGFKKPATCCAVDRSGARMAAGSSDGVVRLYDFNGMKRDLQPFRSIAPREGYPIHAVDWSPTGDMFVAASGSWQPTVHDRDGVELGEFDKGDMYIRDLRNTKGHVAATTDVKWNPLDKETICTAGEDGALRLWDVTYLGDARGSQKAVLKPQQVKPGRVQVTSCAYSHDGDLIAGGITDGSVQIFSSKGSHHLFKGAHPAGEEVTSLSFGRDGRTLLSRCEDGTLNVWDLRNVKAPLKRFEDLPTRHSETTVGWSPNDVYFFTGVDAERDSRGGNTQGGLCFFDREKLEMVHRVSTPTNCIAATWHPRLNQIFVGCGDAKGGELRVLYDPKKSMGGITQAVGKAVRKKADDFVRIDVQEISYTPNALPAFKEQMPGKRKLDSTDIARQALRKNPSKAVTNMDKSGVLTGGTGASLLTQHIMHNNEELGEKNWMKTDARESILRHAEKAAANPMFTKKAYEHTQPKEIWREEEKEGDSD</sequence>
<feature type="repeat" description="WD" evidence="3">
    <location>
        <begin position="298"/>
        <end position="332"/>
    </location>
</feature>
<name>A4S1A5_OSTLU</name>
<dbReference type="InterPro" id="IPR015943">
    <property type="entry name" value="WD40/YVTN_repeat-like_dom_sf"/>
</dbReference>
<accession>A4S1A5</accession>
<dbReference type="InterPro" id="IPR051858">
    <property type="entry name" value="WD_repeat_GAD-1"/>
</dbReference>
<evidence type="ECO:0000313" key="7">
    <source>
        <dbReference type="Proteomes" id="UP000001568"/>
    </source>
</evidence>
<feature type="domain" description="Anaphase-promoting complex subunit 4-like WD40" evidence="5">
    <location>
        <begin position="259"/>
        <end position="328"/>
    </location>
</feature>
<dbReference type="PANTHER" id="PTHR16017">
    <property type="entry name" value="GASTRULATION DEFECTIVE PROTEIN 1-RELATED"/>
    <property type="match status" value="1"/>
</dbReference>
<dbReference type="GO" id="GO:0080008">
    <property type="term" value="C:Cul4-RING E3 ubiquitin ligase complex"/>
    <property type="evidence" value="ECO:0007669"/>
    <property type="project" value="EnsemblPlants"/>
</dbReference>
<keyword evidence="1 3" id="KW-0853">WD repeat</keyword>
<dbReference type="AlphaFoldDB" id="A4S1A5"/>
<feature type="region of interest" description="Disordered" evidence="4">
    <location>
        <begin position="47"/>
        <end position="84"/>
    </location>
</feature>
<protein>
    <recommendedName>
        <fullName evidence="5">Anaphase-promoting complex subunit 4-like WD40 domain-containing protein</fullName>
    </recommendedName>
</protein>
<evidence type="ECO:0000256" key="4">
    <source>
        <dbReference type="SAM" id="MobiDB-lite"/>
    </source>
</evidence>
<evidence type="ECO:0000256" key="1">
    <source>
        <dbReference type="ARBA" id="ARBA00022574"/>
    </source>
</evidence>